<organism evidence="7 8">
    <name type="scientific">Sphingomonas abaci</name>
    <dbReference type="NCBI Taxonomy" id="237611"/>
    <lineage>
        <taxon>Bacteria</taxon>
        <taxon>Pseudomonadati</taxon>
        <taxon>Pseudomonadota</taxon>
        <taxon>Alphaproteobacteria</taxon>
        <taxon>Sphingomonadales</taxon>
        <taxon>Sphingomonadaceae</taxon>
        <taxon>Sphingomonas</taxon>
    </lineage>
</organism>
<dbReference type="InterPro" id="IPR029044">
    <property type="entry name" value="Nucleotide-diphossugar_trans"/>
</dbReference>
<dbReference type="InterPro" id="IPR001173">
    <property type="entry name" value="Glyco_trans_2-like"/>
</dbReference>
<comment type="subcellular location">
    <subcellularLocation>
        <location evidence="1">Cell membrane</location>
    </subcellularLocation>
</comment>
<evidence type="ECO:0000256" key="4">
    <source>
        <dbReference type="ARBA" id="ARBA00022679"/>
    </source>
</evidence>
<proteinExistence type="predicted"/>
<dbReference type="SUPFAM" id="SSF53448">
    <property type="entry name" value="Nucleotide-diphospho-sugar transferases"/>
    <property type="match status" value="1"/>
</dbReference>
<reference evidence="7 8" key="1">
    <citation type="submission" date="2020-08" db="EMBL/GenBank/DDBJ databases">
        <title>Genomic Encyclopedia of Type Strains, Phase IV (KMG-IV): sequencing the most valuable type-strain genomes for metagenomic binning, comparative biology and taxonomic classification.</title>
        <authorList>
            <person name="Goeker M."/>
        </authorList>
    </citation>
    <scope>NUCLEOTIDE SEQUENCE [LARGE SCALE GENOMIC DNA]</scope>
    <source>
        <strain evidence="7 8">DSM 15867</strain>
    </source>
</reference>
<evidence type="ECO:0000313" key="8">
    <source>
        <dbReference type="Proteomes" id="UP000574769"/>
    </source>
</evidence>
<accession>A0A7W7AMF3</accession>
<evidence type="ECO:0000256" key="2">
    <source>
        <dbReference type="ARBA" id="ARBA00022475"/>
    </source>
</evidence>
<dbReference type="RefSeq" id="WP_221239990.1">
    <property type="nucleotide sequence ID" value="NZ_JACHNY010000006.1"/>
</dbReference>
<sequence>MTSHPGVGGDPSTIAICVPARDEADRLPRLFEAIDALVAPPGISISLCLLLDGCTDESAAVASTHARRAAYPVHVAAVARADANAGVARHRAMRLGMSALAAGGGVLLTTDADSWPDRDWLVATMGALRHADLVVGDVVRAGPRADAAQNRIELYYARLFTLRRRTDPVPWEAARTHHHASGANMAMRAALYTRLGGFPPLRQGEDARLVDDASRAGFRVRRDAASIVHTSGRRDGRAQGGLASALRALDRDGLDAVRVAHPADQAWQYRAHALARRAFDSATLADLSTAIGLTTDHLTGVARDAPNAEAFAMRVVPAPPGGMRHVPLTVAETALATLEAAVVPAKAA</sequence>
<dbReference type="PANTHER" id="PTHR43646">
    <property type="entry name" value="GLYCOSYLTRANSFERASE"/>
    <property type="match status" value="1"/>
</dbReference>
<dbReference type="AlphaFoldDB" id="A0A7W7AMF3"/>
<keyword evidence="5" id="KW-0472">Membrane</keyword>
<dbReference type="GO" id="GO:0016757">
    <property type="term" value="F:glycosyltransferase activity"/>
    <property type="evidence" value="ECO:0007669"/>
    <property type="project" value="UniProtKB-KW"/>
</dbReference>
<feature type="domain" description="Glycosyltransferase 2-like" evidence="6">
    <location>
        <begin position="16"/>
        <end position="161"/>
    </location>
</feature>
<gene>
    <name evidence="7" type="ORF">GGQ96_002971</name>
</gene>
<dbReference type="PANTHER" id="PTHR43646:SF2">
    <property type="entry name" value="GLYCOSYLTRANSFERASE 2-LIKE DOMAIN-CONTAINING PROTEIN"/>
    <property type="match status" value="1"/>
</dbReference>
<keyword evidence="4" id="KW-0808">Transferase</keyword>
<evidence type="ECO:0000256" key="5">
    <source>
        <dbReference type="ARBA" id="ARBA00023136"/>
    </source>
</evidence>
<evidence type="ECO:0000313" key="7">
    <source>
        <dbReference type="EMBL" id="MBB4618825.1"/>
    </source>
</evidence>
<dbReference type="EMBL" id="JACHNY010000006">
    <property type="protein sequence ID" value="MBB4618825.1"/>
    <property type="molecule type" value="Genomic_DNA"/>
</dbReference>
<evidence type="ECO:0000259" key="6">
    <source>
        <dbReference type="Pfam" id="PF00535"/>
    </source>
</evidence>
<dbReference type="Pfam" id="PF00535">
    <property type="entry name" value="Glycos_transf_2"/>
    <property type="match status" value="1"/>
</dbReference>
<name>A0A7W7AMF3_9SPHN</name>
<dbReference type="GO" id="GO:0005886">
    <property type="term" value="C:plasma membrane"/>
    <property type="evidence" value="ECO:0007669"/>
    <property type="project" value="UniProtKB-SubCell"/>
</dbReference>
<evidence type="ECO:0000256" key="1">
    <source>
        <dbReference type="ARBA" id="ARBA00004236"/>
    </source>
</evidence>
<keyword evidence="8" id="KW-1185">Reference proteome</keyword>
<keyword evidence="2" id="KW-1003">Cell membrane</keyword>
<dbReference type="Proteomes" id="UP000574769">
    <property type="component" value="Unassembled WGS sequence"/>
</dbReference>
<comment type="caution">
    <text evidence="7">The sequence shown here is derived from an EMBL/GenBank/DDBJ whole genome shotgun (WGS) entry which is preliminary data.</text>
</comment>
<evidence type="ECO:0000256" key="3">
    <source>
        <dbReference type="ARBA" id="ARBA00022676"/>
    </source>
</evidence>
<dbReference type="Gene3D" id="3.90.550.10">
    <property type="entry name" value="Spore Coat Polysaccharide Biosynthesis Protein SpsA, Chain A"/>
    <property type="match status" value="1"/>
</dbReference>
<keyword evidence="3" id="KW-0328">Glycosyltransferase</keyword>
<protein>
    <recommendedName>
        <fullName evidence="6">Glycosyltransferase 2-like domain-containing protein</fullName>
    </recommendedName>
</protein>